<dbReference type="Gene3D" id="2.40.30.170">
    <property type="match status" value="1"/>
</dbReference>
<dbReference type="InterPro" id="IPR045800">
    <property type="entry name" value="HMBD"/>
</dbReference>
<comment type="caution">
    <text evidence="11">The sequence shown here is derived from an EMBL/GenBank/DDBJ whole genome shotgun (WGS) entry which is preliminary data.</text>
</comment>
<proteinExistence type="inferred from homology"/>
<dbReference type="GO" id="GO:0046914">
    <property type="term" value="F:transition metal ion binding"/>
    <property type="evidence" value="ECO:0007669"/>
    <property type="project" value="TreeGrafter"/>
</dbReference>
<evidence type="ECO:0000259" key="8">
    <source>
        <dbReference type="Pfam" id="PF25919"/>
    </source>
</evidence>
<dbReference type="PANTHER" id="PTHR30097">
    <property type="entry name" value="CATION EFFLUX SYSTEM PROTEIN CUSB"/>
    <property type="match status" value="1"/>
</dbReference>
<dbReference type="FunFam" id="2.40.30.170:FF:000010">
    <property type="entry name" value="Efflux RND transporter periplasmic adaptor subunit"/>
    <property type="match status" value="1"/>
</dbReference>
<evidence type="ECO:0000256" key="5">
    <source>
        <dbReference type="ARBA" id="ARBA00058766"/>
    </source>
</evidence>
<dbReference type="FunFam" id="2.40.420.20:FF:000006">
    <property type="entry name" value="RND family efflux transporter MFP subunit"/>
    <property type="match status" value="1"/>
</dbReference>
<keyword evidence="3" id="KW-0862">Zinc</keyword>
<dbReference type="GO" id="GO:0030288">
    <property type="term" value="C:outer membrane-bounded periplasmic space"/>
    <property type="evidence" value="ECO:0007669"/>
    <property type="project" value="TreeGrafter"/>
</dbReference>
<evidence type="ECO:0000313" key="11">
    <source>
        <dbReference type="EMBL" id="GAT33204.1"/>
    </source>
</evidence>
<dbReference type="GO" id="GO:0016020">
    <property type="term" value="C:membrane"/>
    <property type="evidence" value="ECO:0007669"/>
    <property type="project" value="InterPro"/>
</dbReference>
<protein>
    <submittedName>
        <fullName evidence="11">RND family efflux transporter, MFP subunit</fullName>
    </submittedName>
</protein>
<name>A0A146G8I4_TERSA</name>
<dbReference type="SUPFAM" id="SSF111369">
    <property type="entry name" value="HlyD-like secretion proteins"/>
    <property type="match status" value="1"/>
</dbReference>
<dbReference type="FunCoup" id="A0A146G8I4">
    <property type="interactions" value="128"/>
</dbReference>
<dbReference type="InterPro" id="IPR058790">
    <property type="entry name" value="BSH_CusB"/>
</dbReference>
<feature type="domain" description="CusB-like barrel-sandwich hybrid" evidence="8">
    <location>
        <begin position="110"/>
        <end position="223"/>
    </location>
</feature>
<feature type="signal peptide" evidence="6">
    <location>
        <begin position="1"/>
        <end position="19"/>
    </location>
</feature>
<keyword evidence="4" id="KW-0105">Cadmium resistance</keyword>
<evidence type="ECO:0000256" key="3">
    <source>
        <dbReference type="ARBA" id="ARBA00022833"/>
    </source>
</evidence>
<dbReference type="Pfam" id="PF25975">
    <property type="entry name" value="CzcB_C"/>
    <property type="match status" value="1"/>
</dbReference>
<dbReference type="STRING" id="690879.TSACC_21614"/>
<dbReference type="InterPro" id="IPR058792">
    <property type="entry name" value="Beta-barrel_RND_2"/>
</dbReference>
<keyword evidence="2" id="KW-0813">Transport</keyword>
<keyword evidence="12" id="KW-1185">Reference proteome</keyword>
<dbReference type="InterPro" id="IPR051909">
    <property type="entry name" value="MFP_Cation_Efflux"/>
</dbReference>
<dbReference type="GO" id="GO:0060003">
    <property type="term" value="P:copper ion export"/>
    <property type="evidence" value="ECO:0007669"/>
    <property type="project" value="TreeGrafter"/>
</dbReference>
<dbReference type="AlphaFoldDB" id="A0A146G8I4"/>
<feature type="chain" id="PRO_5007524815" evidence="6">
    <location>
        <begin position="20"/>
        <end position="545"/>
    </location>
</feature>
<dbReference type="Pfam" id="PF25919">
    <property type="entry name" value="BSH_CusB"/>
    <property type="match status" value="1"/>
</dbReference>
<organism evidence="11 12">
    <name type="scientific">Terrimicrobium sacchariphilum</name>
    <dbReference type="NCBI Taxonomy" id="690879"/>
    <lineage>
        <taxon>Bacteria</taxon>
        <taxon>Pseudomonadati</taxon>
        <taxon>Verrucomicrobiota</taxon>
        <taxon>Terrimicrobiia</taxon>
        <taxon>Terrimicrobiales</taxon>
        <taxon>Terrimicrobiaceae</taxon>
        <taxon>Terrimicrobium</taxon>
    </lineage>
</organism>
<evidence type="ECO:0000256" key="2">
    <source>
        <dbReference type="ARBA" id="ARBA00022448"/>
    </source>
</evidence>
<comment type="function">
    <text evidence="5">CzcA and CzcB together would act in zinc efflux nearly as effectively as the complete czc efflux system (CzcABC). The CzcB protein is thought to funnel zinc cations to the CzcA transport protein.</text>
</comment>
<evidence type="ECO:0000256" key="4">
    <source>
        <dbReference type="ARBA" id="ARBA00043263"/>
    </source>
</evidence>
<dbReference type="PROSITE" id="PS51257">
    <property type="entry name" value="PROKAR_LIPOPROTEIN"/>
    <property type="match status" value="1"/>
</dbReference>
<evidence type="ECO:0000259" key="10">
    <source>
        <dbReference type="Pfam" id="PF25975"/>
    </source>
</evidence>
<comment type="similarity">
    <text evidence="1">Belongs to the membrane fusion protein (MFP) (TC 8.A.1) family.</text>
</comment>
<feature type="domain" description="CusB-like beta-barrel" evidence="9">
    <location>
        <begin position="229"/>
        <end position="289"/>
    </location>
</feature>
<dbReference type="PANTHER" id="PTHR30097:SF15">
    <property type="entry name" value="CATION EFFLUX SYSTEM PROTEIN CUSB"/>
    <property type="match status" value="1"/>
</dbReference>
<dbReference type="GO" id="GO:0015679">
    <property type="term" value="P:plasma membrane copper ion transport"/>
    <property type="evidence" value="ECO:0007669"/>
    <property type="project" value="TreeGrafter"/>
</dbReference>
<keyword evidence="6" id="KW-0732">Signal</keyword>
<dbReference type="InterPro" id="IPR058649">
    <property type="entry name" value="CzcB_C"/>
</dbReference>
<evidence type="ECO:0000259" key="7">
    <source>
        <dbReference type="Pfam" id="PF19335"/>
    </source>
</evidence>
<evidence type="ECO:0000313" key="12">
    <source>
        <dbReference type="Proteomes" id="UP000076023"/>
    </source>
</evidence>
<dbReference type="InParanoid" id="A0A146G8I4"/>
<dbReference type="Gene3D" id="2.40.420.20">
    <property type="match status" value="1"/>
</dbReference>
<dbReference type="Proteomes" id="UP000076023">
    <property type="component" value="Unassembled WGS sequence"/>
</dbReference>
<dbReference type="Pfam" id="PF25954">
    <property type="entry name" value="Beta-barrel_RND_2"/>
    <property type="match status" value="1"/>
</dbReference>
<accession>A0A146G8I4</accession>
<evidence type="ECO:0000259" key="9">
    <source>
        <dbReference type="Pfam" id="PF25954"/>
    </source>
</evidence>
<gene>
    <name evidence="11" type="ORF">TSACC_21614</name>
</gene>
<feature type="domain" description="Heavy metal binding" evidence="7">
    <location>
        <begin position="29"/>
        <end position="55"/>
    </location>
</feature>
<sequence length="545" mass="58546">MRTLALLLCAVLLAACNKAPQETRKIKMYQSPMHPWITSDKPGNCTICGMKLVPVYEGDEVMSGDKNLISLHDSSVAALSVATAPVQREMMTKNLRFTGILEDDENIHRVIAAFYDGRIDRVYVHHVGEYIEKGQPLAAIYSPELLYIVREYQTAMRGGDQAVARNSAQRLVQYGLSPEQLAGLAKTPEAVYTIDLLAPISGTVVTKKAYLGQFIKTGEPLFEMGDLSKLWFHAEVYERDLPDIRIGEKAIIRTPTVPGREFPGVVTFIDPNFDAATRSTKVRIEVENPLADGDQKGLRRLLPHRAYAEADLIADLGERLVVPRSAVLRDGRREVVYVEEAPGKYIQRSVKTGRVAGDRVEILAGVNAGDKVVSNGNLMIDAEAQLRGGDTPPVAVPKSALQAAPAEITAFLQGLAKVSDALAADNPTQAVAAGQALPELAKALPVEHAMMAEIQAVQSVPTALAGTTLDEARKTFLPWSQAGSALALAVAKAGLDPGVQVLECPMTGGSFPGAPNKAQWVQSGADTRNPYLGAAMLSCGVPAKP</sequence>
<reference evidence="12" key="1">
    <citation type="journal article" date="2017" name="Genome Announc.">
        <title>Draft Genome Sequence of Terrimicrobium sacchariphilum NM-5T, a Facultative Anaerobic Soil Bacterium of the Class Spartobacteria.</title>
        <authorList>
            <person name="Qiu Y.L."/>
            <person name="Tourlousse D.M."/>
            <person name="Matsuura N."/>
            <person name="Ohashi A."/>
            <person name="Sekiguchi Y."/>
        </authorList>
    </citation>
    <scope>NUCLEOTIDE SEQUENCE [LARGE SCALE GENOMIC DNA]</scope>
    <source>
        <strain evidence="12">NM-5</strain>
    </source>
</reference>
<dbReference type="EMBL" id="BDCO01000002">
    <property type="protein sequence ID" value="GAT33204.1"/>
    <property type="molecule type" value="Genomic_DNA"/>
</dbReference>
<evidence type="ECO:0000256" key="6">
    <source>
        <dbReference type="SAM" id="SignalP"/>
    </source>
</evidence>
<dbReference type="NCBIfam" id="TIGR01730">
    <property type="entry name" value="RND_mfp"/>
    <property type="match status" value="1"/>
</dbReference>
<evidence type="ECO:0000256" key="1">
    <source>
        <dbReference type="ARBA" id="ARBA00009477"/>
    </source>
</evidence>
<dbReference type="InterPro" id="IPR006143">
    <property type="entry name" value="RND_pump_MFP"/>
</dbReference>
<feature type="domain" description="CzcB-like C-terminal circularly permuted SH3-like" evidence="10">
    <location>
        <begin position="321"/>
        <end position="376"/>
    </location>
</feature>
<dbReference type="Pfam" id="PF19335">
    <property type="entry name" value="HMBD"/>
    <property type="match status" value="1"/>
</dbReference>
<dbReference type="RefSeq" id="WP_075078968.1">
    <property type="nucleotide sequence ID" value="NZ_BDCO01000002.1"/>
</dbReference>
<dbReference type="GO" id="GO:0046686">
    <property type="term" value="P:response to cadmium ion"/>
    <property type="evidence" value="ECO:0007669"/>
    <property type="project" value="UniProtKB-KW"/>
</dbReference>
<dbReference type="GO" id="GO:0022857">
    <property type="term" value="F:transmembrane transporter activity"/>
    <property type="evidence" value="ECO:0007669"/>
    <property type="project" value="InterPro"/>
</dbReference>
<dbReference type="OrthoDB" id="9765657at2"/>